<proteinExistence type="predicted"/>
<gene>
    <name evidence="1" type="ORF">Aory04_001244400</name>
</gene>
<evidence type="ECO:0000313" key="1">
    <source>
        <dbReference type="EMBL" id="GMG37617.1"/>
    </source>
</evidence>
<evidence type="ECO:0000313" key="2">
    <source>
        <dbReference type="Proteomes" id="UP001165205"/>
    </source>
</evidence>
<sequence>MNYWGFQLVGNLIHHIARSERLNDPIFSIFPESQNEVKTAYMATGNGEGFGIFELRDPKTYVPETSFEDHRGRHLHV</sequence>
<comment type="caution">
    <text evidence="1">The sequence shown here is derived from an EMBL/GenBank/DDBJ whole genome shotgun (WGS) entry which is preliminary data.</text>
</comment>
<name>A0AAN4YZL3_ASPOZ</name>
<organism evidence="1 2">
    <name type="scientific">Aspergillus oryzae</name>
    <name type="common">Yellow koji mold</name>
    <dbReference type="NCBI Taxonomy" id="5062"/>
    <lineage>
        <taxon>Eukaryota</taxon>
        <taxon>Fungi</taxon>
        <taxon>Dikarya</taxon>
        <taxon>Ascomycota</taxon>
        <taxon>Pezizomycotina</taxon>
        <taxon>Eurotiomycetes</taxon>
        <taxon>Eurotiomycetidae</taxon>
        <taxon>Eurotiales</taxon>
        <taxon>Aspergillaceae</taxon>
        <taxon>Aspergillus</taxon>
        <taxon>Aspergillus subgen. Circumdati</taxon>
    </lineage>
</organism>
<dbReference type="Proteomes" id="UP001165205">
    <property type="component" value="Unassembled WGS sequence"/>
</dbReference>
<protein>
    <submittedName>
        <fullName evidence="1">Unnamed protein product</fullName>
    </submittedName>
</protein>
<dbReference type="EMBL" id="BSYA01000249">
    <property type="protein sequence ID" value="GMG37617.1"/>
    <property type="molecule type" value="Genomic_DNA"/>
</dbReference>
<accession>A0AAN4YZL3</accession>
<reference evidence="1" key="1">
    <citation type="submission" date="2023-04" db="EMBL/GenBank/DDBJ databases">
        <title>Aspergillus oryzae NBRC 4228.</title>
        <authorList>
            <person name="Ichikawa N."/>
            <person name="Sato H."/>
            <person name="Tonouchi N."/>
        </authorList>
    </citation>
    <scope>NUCLEOTIDE SEQUENCE</scope>
    <source>
        <strain evidence="1">NBRC 4228</strain>
    </source>
</reference>
<dbReference type="AlphaFoldDB" id="A0AAN4YZL3"/>